<reference evidence="3 4" key="1">
    <citation type="submission" date="2015-07" db="EMBL/GenBank/DDBJ databases">
        <title>The genome of Habropoda laboriosa.</title>
        <authorList>
            <person name="Pan H."/>
            <person name="Kapheim K."/>
        </authorList>
    </citation>
    <scope>NUCLEOTIDE SEQUENCE [LARGE SCALE GENOMIC DNA]</scope>
    <source>
        <strain evidence="3">0110345459</strain>
    </source>
</reference>
<dbReference type="OrthoDB" id="5842926at2759"/>
<dbReference type="Proteomes" id="UP000053825">
    <property type="component" value="Unassembled WGS sequence"/>
</dbReference>
<proteinExistence type="predicted"/>
<organism evidence="3 4">
    <name type="scientific">Habropoda laboriosa</name>
    <dbReference type="NCBI Taxonomy" id="597456"/>
    <lineage>
        <taxon>Eukaryota</taxon>
        <taxon>Metazoa</taxon>
        <taxon>Ecdysozoa</taxon>
        <taxon>Arthropoda</taxon>
        <taxon>Hexapoda</taxon>
        <taxon>Insecta</taxon>
        <taxon>Pterygota</taxon>
        <taxon>Neoptera</taxon>
        <taxon>Endopterygota</taxon>
        <taxon>Hymenoptera</taxon>
        <taxon>Apocrita</taxon>
        <taxon>Aculeata</taxon>
        <taxon>Apoidea</taxon>
        <taxon>Anthophila</taxon>
        <taxon>Apidae</taxon>
        <taxon>Habropoda</taxon>
    </lineage>
</organism>
<accession>A0A0L7R399</accession>
<feature type="coiled-coil region" evidence="1">
    <location>
        <begin position="11"/>
        <end position="38"/>
    </location>
</feature>
<keyword evidence="4" id="KW-1185">Reference proteome</keyword>
<evidence type="ECO:0000313" key="4">
    <source>
        <dbReference type="Proteomes" id="UP000053825"/>
    </source>
</evidence>
<keyword evidence="1" id="KW-0175">Coiled coil</keyword>
<evidence type="ECO:0000256" key="2">
    <source>
        <dbReference type="SAM" id="MobiDB-lite"/>
    </source>
</evidence>
<protein>
    <submittedName>
        <fullName evidence="3">Uncharacterized protein</fullName>
    </submittedName>
</protein>
<name>A0A0L7R399_9HYME</name>
<sequence length="150" mass="17118">KKNLEEVQKYNGKDEEQSEILENKMLKLSEECSIVEEATSSAEVKENDSKNKEIKHIMNKIYHVLLDKFVDESYSTNYIRTIIASTIKNVTLQVLYNTNENSDMELEAASNRNVETDVLKTDSTELNEVSSVSYIEPPPIPPIDSEDDNN</sequence>
<gene>
    <name evidence="3" type="ORF">WH47_09924</name>
</gene>
<dbReference type="EMBL" id="KQ414663">
    <property type="protein sequence ID" value="KOC65345.1"/>
    <property type="molecule type" value="Genomic_DNA"/>
</dbReference>
<feature type="non-terminal residue" evidence="3">
    <location>
        <position position="1"/>
    </location>
</feature>
<dbReference type="STRING" id="597456.A0A0L7R399"/>
<evidence type="ECO:0000313" key="3">
    <source>
        <dbReference type="EMBL" id="KOC65345.1"/>
    </source>
</evidence>
<feature type="region of interest" description="Disordered" evidence="2">
    <location>
        <begin position="127"/>
        <end position="150"/>
    </location>
</feature>
<dbReference type="AlphaFoldDB" id="A0A0L7R399"/>
<evidence type="ECO:0000256" key="1">
    <source>
        <dbReference type="SAM" id="Coils"/>
    </source>
</evidence>